<dbReference type="InterPro" id="IPR014710">
    <property type="entry name" value="RmlC-like_jellyroll"/>
</dbReference>
<dbReference type="Proteomes" id="UP000295620">
    <property type="component" value="Unassembled WGS sequence"/>
</dbReference>
<dbReference type="AlphaFoldDB" id="A0A4R6SWE9"/>
<sequence>MIKQNAYLHLFGGHVLPIELNDLAEREKLNDYLADQMSYVKYDSKIRLFTPNGVPDRMFFVIKGIVTGFTFDIRKQKNKVVFLWLDGAMVADAKHFIAQTESHLSIEAYPDTVVASLSFKQIEDLFEHFPYTQVLFKILKEDNLLYSNKDLIAQEFGALEKVEEMNRIYPAELLEAVPKTLIADWLRMSIQHYNRLLKSR</sequence>
<dbReference type="Gene3D" id="2.60.120.10">
    <property type="entry name" value="Jelly Rolls"/>
    <property type="match status" value="1"/>
</dbReference>
<evidence type="ECO:0000313" key="1">
    <source>
        <dbReference type="EMBL" id="TDQ10278.1"/>
    </source>
</evidence>
<dbReference type="OrthoDB" id="752588at2"/>
<dbReference type="InterPro" id="IPR018490">
    <property type="entry name" value="cNMP-bd_dom_sf"/>
</dbReference>
<reference evidence="1 2" key="1">
    <citation type="submission" date="2019-03" db="EMBL/GenBank/DDBJ databases">
        <title>Genomic Encyclopedia of Archaeal and Bacterial Type Strains, Phase II (KMG-II): from individual species to whole genera.</title>
        <authorList>
            <person name="Goeker M."/>
        </authorList>
    </citation>
    <scope>NUCLEOTIDE SEQUENCE [LARGE SCALE GENOMIC DNA]</scope>
    <source>
        <strain evidence="1 2">DSM 19035</strain>
    </source>
</reference>
<name>A0A4R6SWE9_9SPHI</name>
<evidence type="ECO:0000313" key="2">
    <source>
        <dbReference type="Proteomes" id="UP000295620"/>
    </source>
</evidence>
<organism evidence="1 2">
    <name type="scientific">Pedobacter metabolipauper</name>
    <dbReference type="NCBI Taxonomy" id="425513"/>
    <lineage>
        <taxon>Bacteria</taxon>
        <taxon>Pseudomonadati</taxon>
        <taxon>Bacteroidota</taxon>
        <taxon>Sphingobacteriia</taxon>
        <taxon>Sphingobacteriales</taxon>
        <taxon>Sphingobacteriaceae</taxon>
        <taxon>Pedobacter</taxon>
    </lineage>
</organism>
<accession>A0A4R6SWE9</accession>
<keyword evidence="2" id="KW-1185">Reference proteome</keyword>
<proteinExistence type="predicted"/>
<dbReference type="SUPFAM" id="SSF51206">
    <property type="entry name" value="cAMP-binding domain-like"/>
    <property type="match status" value="1"/>
</dbReference>
<protein>
    <submittedName>
        <fullName evidence="1">CRP-like cAMP-binding protein</fullName>
    </submittedName>
</protein>
<dbReference type="RefSeq" id="WP_133576295.1">
    <property type="nucleotide sequence ID" value="NZ_SNYC01000004.1"/>
</dbReference>
<comment type="caution">
    <text evidence="1">The sequence shown here is derived from an EMBL/GenBank/DDBJ whole genome shotgun (WGS) entry which is preliminary data.</text>
</comment>
<dbReference type="EMBL" id="SNYC01000004">
    <property type="protein sequence ID" value="TDQ10278.1"/>
    <property type="molecule type" value="Genomic_DNA"/>
</dbReference>
<gene>
    <name evidence="1" type="ORF">ATK78_2444</name>
</gene>